<evidence type="ECO:0000256" key="2">
    <source>
        <dbReference type="SAM" id="MobiDB-lite"/>
    </source>
</evidence>
<sequence>MTTTIPSSLPNPPPHPPVLRRRSASKTAQNFHPLPSSQSQNDNNNKIDSNTNKPLPLNTNIHVLTLVSPESPDDILKLLNIPIYPNTIKIGRQNTPKINNKITDGFFDSRVLSRNHAELFIKDNQLFIKDLKSSNGTFINNIKLDPYIDYKLNLNDKIDLGTTLESQLAHKKITCIVKNLQFITLLNYNNLVNDLLNNDDLINKRLNLFNNTFDVLLFSDIINPSDLSESFSFDDLIDDEINKPINNNKPDKYSSISINDNGIIKNLILAVNNEYLQQQRLREMTTFLNNYNNAISSKENTNIFKLYEKILKSKNSSSSSNNNNNYSNHNSNNNNIKIESLLASKSKIEDQLHVSQNEINTLRSHLSTAQSRELELKEKLSEYEINMNQLRNSLELLEKRVEEDKVIIENQKKDNVDVKTETENVVDSDVNINSNTDTVPEDEDEDEKRDDVRVNSQQKDDIIINVARYGGIIALTVAVLYISNPIRDLYCRI</sequence>
<dbReference type="GO" id="GO:0005737">
    <property type="term" value="C:cytoplasm"/>
    <property type="evidence" value="ECO:0007669"/>
    <property type="project" value="TreeGrafter"/>
</dbReference>
<organism evidence="4 5">
    <name type="scientific">Pichia kluyveri</name>
    <name type="common">Yeast</name>
    <dbReference type="NCBI Taxonomy" id="36015"/>
    <lineage>
        <taxon>Eukaryota</taxon>
        <taxon>Fungi</taxon>
        <taxon>Dikarya</taxon>
        <taxon>Ascomycota</taxon>
        <taxon>Saccharomycotina</taxon>
        <taxon>Pichiomycetes</taxon>
        <taxon>Pichiales</taxon>
        <taxon>Pichiaceae</taxon>
        <taxon>Pichia</taxon>
    </lineage>
</organism>
<name>A0AAV5R1K9_PICKL</name>
<feature type="domain" description="FHA" evidence="3">
    <location>
        <begin position="88"/>
        <end position="144"/>
    </location>
</feature>
<evidence type="ECO:0000313" key="5">
    <source>
        <dbReference type="Proteomes" id="UP001378960"/>
    </source>
</evidence>
<feature type="compositionally biased region" description="Acidic residues" evidence="2">
    <location>
        <begin position="439"/>
        <end position="448"/>
    </location>
</feature>
<feature type="coiled-coil region" evidence="1">
    <location>
        <begin position="366"/>
        <end position="414"/>
    </location>
</feature>
<evidence type="ECO:0000256" key="1">
    <source>
        <dbReference type="SAM" id="Coils"/>
    </source>
</evidence>
<dbReference type="PROSITE" id="PS50006">
    <property type="entry name" value="FHA_DOMAIN"/>
    <property type="match status" value="1"/>
</dbReference>
<dbReference type="AlphaFoldDB" id="A0AAV5R1K9"/>
<keyword evidence="1" id="KW-0175">Coiled coil</keyword>
<dbReference type="Gene3D" id="2.60.200.20">
    <property type="match status" value="1"/>
</dbReference>
<dbReference type="SMART" id="SM00240">
    <property type="entry name" value="FHA"/>
    <property type="match status" value="1"/>
</dbReference>
<dbReference type="Pfam" id="PF00498">
    <property type="entry name" value="FHA"/>
    <property type="match status" value="1"/>
</dbReference>
<dbReference type="SUPFAM" id="SSF49879">
    <property type="entry name" value="SMAD/FHA domain"/>
    <property type="match status" value="1"/>
</dbReference>
<dbReference type="PANTHER" id="PTHR15715:SF37">
    <property type="entry name" value="LD47843P"/>
    <property type="match status" value="1"/>
</dbReference>
<dbReference type="InterPro" id="IPR051176">
    <property type="entry name" value="Cent_Immune-Sig_Mod"/>
</dbReference>
<dbReference type="PANTHER" id="PTHR15715">
    <property type="entry name" value="CENTROSOMAL PROTEIN OF 170 KDA"/>
    <property type="match status" value="1"/>
</dbReference>
<evidence type="ECO:0000259" key="3">
    <source>
        <dbReference type="PROSITE" id="PS50006"/>
    </source>
</evidence>
<dbReference type="Proteomes" id="UP001378960">
    <property type="component" value="Unassembled WGS sequence"/>
</dbReference>
<feature type="region of interest" description="Disordered" evidence="2">
    <location>
        <begin position="1"/>
        <end position="54"/>
    </location>
</feature>
<keyword evidence="5" id="KW-1185">Reference proteome</keyword>
<comment type="caution">
    <text evidence="4">The sequence shown here is derived from an EMBL/GenBank/DDBJ whole genome shotgun (WGS) entry which is preliminary data.</text>
</comment>
<protein>
    <submittedName>
        <fullName evidence="4">Vps64 protein</fullName>
    </submittedName>
</protein>
<dbReference type="InterPro" id="IPR008984">
    <property type="entry name" value="SMAD_FHA_dom_sf"/>
</dbReference>
<reference evidence="4 5" key="1">
    <citation type="journal article" date="2023" name="Elife">
        <title>Identification of key yeast species and microbe-microbe interactions impacting larval growth of Drosophila in the wild.</title>
        <authorList>
            <person name="Mure A."/>
            <person name="Sugiura Y."/>
            <person name="Maeda R."/>
            <person name="Honda K."/>
            <person name="Sakurai N."/>
            <person name="Takahashi Y."/>
            <person name="Watada M."/>
            <person name="Katoh T."/>
            <person name="Gotoh A."/>
            <person name="Gotoh Y."/>
            <person name="Taniguchi I."/>
            <person name="Nakamura K."/>
            <person name="Hayashi T."/>
            <person name="Katayama T."/>
            <person name="Uemura T."/>
            <person name="Hattori Y."/>
        </authorList>
    </citation>
    <scope>NUCLEOTIDE SEQUENCE [LARGE SCALE GENOMIC DNA]</scope>
    <source>
        <strain evidence="4 5">PK-24</strain>
    </source>
</reference>
<dbReference type="EMBL" id="BTGB01000002">
    <property type="protein sequence ID" value="GMM45376.1"/>
    <property type="molecule type" value="Genomic_DNA"/>
</dbReference>
<feature type="region of interest" description="Disordered" evidence="2">
    <location>
        <begin position="427"/>
        <end position="454"/>
    </location>
</feature>
<proteinExistence type="predicted"/>
<dbReference type="InterPro" id="IPR000253">
    <property type="entry name" value="FHA_dom"/>
</dbReference>
<feature type="compositionally biased region" description="Low complexity" evidence="2">
    <location>
        <begin position="36"/>
        <end position="53"/>
    </location>
</feature>
<feature type="compositionally biased region" description="Low complexity" evidence="2">
    <location>
        <begin position="427"/>
        <end position="438"/>
    </location>
</feature>
<gene>
    <name evidence="4" type="ORF">DAPK24_019510</name>
</gene>
<accession>A0AAV5R1K9</accession>
<evidence type="ECO:0000313" key="4">
    <source>
        <dbReference type="EMBL" id="GMM45376.1"/>
    </source>
</evidence>